<proteinExistence type="predicted"/>
<keyword evidence="8" id="KW-1185">Reference proteome</keyword>
<dbReference type="CDD" id="cd14014">
    <property type="entry name" value="STKc_PknB_like"/>
    <property type="match status" value="1"/>
</dbReference>
<dbReference type="PANTHER" id="PTHR43289">
    <property type="entry name" value="MITOGEN-ACTIVATED PROTEIN KINASE KINASE KINASE 20-RELATED"/>
    <property type="match status" value="1"/>
</dbReference>
<protein>
    <submittedName>
        <fullName evidence="7">Serine/threonine protein kinase</fullName>
    </submittedName>
</protein>
<dbReference type="SMART" id="SM00220">
    <property type="entry name" value="S_TKc"/>
    <property type="match status" value="1"/>
</dbReference>
<feature type="transmembrane region" description="Helical" evidence="5">
    <location>
        <begin position="404"/>
        <end position="423"/>
    </location>
</feature>
<organism evidence="7 8">
    <name type="scientific">Victivallis vadensis</name>
    <dbReference type="NCBI Taxonomy" id="172901"/>
    <lineage>
        <taxon>Bacteria</taxon>
        <taxon>Pseudomonadati</taxon>
        <taxon>Lentisphaerota</taxon>
        <taxon>Lentisphaeria</taxon>
        <taxon>Victivallales</taxon>
        <taxon>Victivallaceae</taxon>
        <taxon>Victivallis</taxon>
    </lineage>
</organism>
<keyword evidence="4" id="KW-0067">ATP-binding</keyword>
<dbReference type="GO" id="GO:0005524">
    <property type="term" value="F:ATP binding"/>
    <property type="evidence" value="ECO:0007669"/>
    <property type="project" value="UniProtKB-KW"/>
</dbReference>
<keyword evidence="7" id="KW-0723">Serine/threonine-protein kinase</keyword>
<dbReference type="GeneID" id="78293611"/>
<dbReference type="CDD" id="cd18773">
    <property type="entry name" value="PDC1_HK_sensor"/>
    <property type="match status" value="1"/>
</dbReference>
<dbReference type="EMBL" id="QEKH01000001">
    <property type="protein sequence ID" value="PVY45880.1"/>
    <property type="molecule type" value="Genomic_DNA"/>
</dbReference>
<evidence type="ECO:0000313" key="8">
    <source>
        <dbReference type="Proteomes" id="UP000245959"/>
    </source>
</evidence>
<keyword evidence="5" id="KW-0812">Transmembrane</keyword>
<evidence type="ECO:0000259" key="6">
    <source>
        <dbReference type="PROSITE" id="PS50011"/>
    </source>
</evidence>
<dbReference type="Proteomes" id="UP000245959">
    <property type="component" value="Unassembled WGS sequence"/>
</dbReference>
<dbReference type="Pfam" id="PF00069">
    <property type="entry name" value="Pkinase"/>
    <property type="match status" value="1"/>
</dbReference>
<keyword evidence="5" id="KW-1133">Transmembrane helix</keyword>
<evidence type="ECO:0000256" key="2">
    <source>
        <dbReference type="ARBA" id="ARBA00022741"/>
    </source>
</evidence>
<accession>A0A2U1BB30</accession>
<comment type="caution">
    <text evidence="7">The sequence shown here is derived from an EMBL/GenBank/DDBJ whole genome shotgun (WGS) entry which is preliminary data.</text>
</comment>
<dbReference type="InterPro" id="IPR000719">
    <property type="entry name" value="Prot_kinase_dom"/>
</dbReference>
<name>A0A2U1BB30_9BACT</name>
<dbReference type="PROSITE" id="PS00108">
    <property type="entry name" value="PROTEIN_KINASE_ST"/>
    <property type="match status" value="1"/>
</dbReference>
<dbReference type="GO" id="GO:0004674">
    <property type="term" value="F:protein serine/threonine kinase activity"/>
    <property type="evidence" value="ECO:0007669"/>
    <property type="project" value="UniProtKB-KW"/>
</dbReference>
<dbReference type="PROSITE" id="PS50011">
    <property type="entry name" value="PROTEIN_KINASE_DOM"/>
    <property type="match status" value="1"/>
</dbReference>
<dbReference type="PANTHER" id="PTHR43289:SF6">
    <property type="entry name" value="SERINE_THREONINE-PROTEIN KINASE NEKL-3"/>
    <property type="match status" value="1"/>
</dbReference>
<keyword evidence="5" id="KW-0472">Membrane</keyword>
<evidence type="ECO:0000256" key="5">
    <source>
        <dbReference type="SAM" id="Phobius"/>
    </source>
</evidence>
<dbReference type="Gene3D" id="3.30.450.20">
    <property type="entry name" value="PAS domain"/>
    <property type="match status" value="1"/>
</dbReference>
<dbReference type="AlphaFoldDB" id="A0A2U1BB30"/>
<evidence type="ECO:0000313" key="7">
    <source>
        <dbReference type="EMBL" id="PVY45880.1"/>
    </source>
</evidence>
<gene>
    <name evidence="7" type="ORF">C8D82_10174</name>
</gene>
<keyword evidence="2" id="KW-0547">Nucleotide-binding</keyword>
<feature type="domain" description="Protein kinase" evidence="6">
    <location>
        <begin position="96"/>
        <end position="373"/>
    </location>
</feature>
<evidence type="ECO:0000256" key="3">
    <source>
        <dbReference type="ARBA" id="ARBA00022777"/>
    </source>
</evidence>
<dbReference type="RefSeq" id="WP_165832728.1">
    <property type="nucleotide sequence ID" value="NZ_CABMMC010000028.1"/>
</dbReference>
<dbReference type="InterPro" id="IPR008271">
    <property type="entry name" value="Ser/Thr_kinase_AS"/>
</dbReference>
<sequence length="798" mass="90306">MTEKEFDPEKTVPLDDTSTIALDGERTIPLEPLSRAASAAENGGKRKKRLFGFRIFSFRKRRDVGSVIELLRDKRPPQEVAFLGNEERLDLIEDNYELGREFAEGGQGKLYSGFDRRLRRLVAIKSLRRELSGRERQRRLFLTEARVTAQLDHPAIVPIYALNSDRENGLHLAMKLVNGENFKSYLEQVVTHYRLDGINAYDEEKSLHFRLDVLLKVCDALEYAHSRNVMHGDLKPANIMIGEYHETYIMDWGIARRIGEKPEEAETPDGKKGICGTPHYLAPEMVVGEVCDQRADIFAMGVILFEAVTLKSAFTGSSVQELMENIRDGRMEPLEHRFHVRIDRDLKAVIRKATATSRDERYQTIGELSEDLRRCLMGLEVRANPDNPAMKAVRWCYIHRRMTLILMLTALLIGAGALAFSLYREFRVSEEMRKRDYALGMAYSVSTHAGYRLDEQFSKLEQMTDALAADVQFLLDYDVHKESGHGNSSAAFYPVAEIREKGCPGLVDSVFHHGRISPDAVAYHTTPDTDLARLRERLDPISRFIPRLLQTILESPVNAKVTLGNLERLKRSAFLDGTPIIRVLFGFADGLYVAYPASGAFPAGYDPRRRVWYGFPENPEAERAVWSKPYIDGIPEIGLVISCSVPLYSAKGRADGVCAVDISLSELIEELHSSGNSGDYVLEKAIVDDSGQIIVSTTRDFANAKLHSYSSSDEEPTFAKLDNEELWNDLKERKFGLRVTRDSKGEMVVYTFCHIRSVNWFYLEKLSQEGVMKFFQDFRSLPGEAADDEKSPAKSAGR</sequence>
<evidence type="ECO:0000256" key="1">
    <source>
        <dbReference type="ARBA" id="ARBA00022679"/>
    </source>
</evidence>
<dbReference type="InterPro" id="IPR011009">
    <property type="entry name" value="Kinase-like_dom_sf"/>
</dbReference>
<evidence type="ECO:0000256" key="4">
    <source>
        <dbReference type="ARBA" id="ARBA00022840"/>
    </source>
</evidence>
<keyword evidence="1" id="KW-0808">Transferase</keyword>
<dbReference type="SUPFAM" id="SSF56112">
    <property type="entry name" value="Protein kinase-like (PK-like)"/>
    <property type="match status" value="1"/>
</dbReference>
<keyword evidence="3 7" id="KW-0418">Kinase</keyword>
<dbReference type="Gene3D" id="3.30.200.20">
    <property type="entry name" value="Phosphorylase Kinase, domain 1"/>
    <property type="match status" value="1"/>
</dbReference>
<reference evidence="7 8" key="1">
    <citation type="submission" date="2018-04" db="EMBL/GenBank/DDBJ databases">
        <title>Genomic Encyclopedia of Type Strains, Phase IV (KMG-IV): sequencing the most valuable type-strain genomes for metagenomic binning, comparative biology and taxonomic classification.</title>
        <authorList>
            <person name="Goeker M."/>
        </authorList>
    </citation>
    <scope>NUCLEOTIDE SEQUENCE [LARGE SCALE GENOMIC DNA]</scope>
    <source>
        <strain evidence="7 8">DSM 14823</strain>
    </source>
</reference>
<dbReference type="Gene3D" id="1.10.510.10">
    <property type="entry name" value="Transferase(Phosphotransferase) domain 1"/>
    <property type="match status" value="1"/>
</dbReference>